<feature type="region of interest" description="Disordered" evidence="3">
    <location>
        <begin position="79"/>
        <end position="102"/>
    </location>
</feature>
<reference evidence="6 7" key="1">
    <citation type="submission" date="2024-10" db="EMBL/GenBank/DDBJ databases">
        <title>Updated reference genomes for cyclostephanoid diatoms.</title>
        <authorList>
            <person name="Roberts W.R."/>
            <person name="Alverson A.J."/>
        </authorList>
    </citation>
    <scope>NUCLEOTIDE SEQUENCE [LARGE SCALE GENOMIC DNA]</scope>
    <source>
        <strain evidence="6 7">AJA276-08</strain>
    </source>
</reference>
<feature type="signal peptide" evidence="4">
    <location>
        <begin position="1"/>
        <end position="22"/>
    </location>
</feature>
<dbReference type="InterPro" id="IPR006843">
    <property type="entry name" value="PAP/fibrillin_dom"/>
</dbReference>
<keyword evidence="2" id="KW-0934">Plastid</keyword>
<sequence>MLRSPLLPLTATAALLLCPATASTGGRMTTTTTTTTLAFQNLLPRMNLPSLSSISSLFSPPPVRYGDVELEDRLLAAIECTGGGGGGGEGEGEEKKRRRRRRLDISDEVSDLVNQLESSARSVPRPAIAPELYGRWRLLRTSNADTASPIQRKAVDATRFDIYQDIVVLDDDDDDVDEGGDDEGKEEDKKTKKKKKKLLVRQIVEFGKGGGGTDDDNINRLCVDALASTSAYPLEELTEREGTGRILGFNVLGVSKVGKEADEDPNRPDSRVRFVFDEGRFEFGNKITLPYPVPFRNPLFRDAVKGWIDVTYLSDRVRISRGNKGTTFVLRKVE</sequence>
<feature type="domain" description="Plastid lipid-associated protein/fibrillin conserved" evidence="5">
    <location>
        <begin position="99"/>
        <end position="168"/>
    </location>
</feature>
<dbReference type="PANTHER" id="PTHR31906">
    <property type="entry name" value="PLASTID-LIPID-ASSOCIATED PROTEIN 4, CHLOROPLASTIC-RELATED"/>
    <property type="match status" value="1"/>
</dbReference>
<gene>
    <name evidence="6" type="ORF">ACHAW5_002088</name>
</gene>
<name>A0ABD3MTK3_9STRA</name>
<comment type="subcellular location">
    <subcellularLocation>
        <location evidence="1">Plastid</location>
    </subcellularLocation>
</comment>
<organism evidence="6 7">
    <name type="scientific">Stephanodiscus triporus</name>
    <dbReference type="NCBI Taxonomy" id="2934178"/>
    <lineage>
        <taxon>Eukaryota</taxon>
        <taxon>Sar</taxon>
        <taxon>Stramenopiles</taxon>
        <taxon>Ochrophyta</taxon>
        <taxon>Bacillariophyta</taxon>
        <taxon>Coscinodiscophyceae</taxon>
        <taxon>Thalassiosirophycidae</taxon>
        <taxon>Stephanodiscales</taxon>
        <taxon>Stephanodiscaceae</taxon>
        <taxon>Stephanodiscus</taxon>
    </lineage>
</organism>
<proteinExistence type="predicted"/>
<evidence type="ECO:0000313" key="6">
    <source>
        <dbReference type="EMBL" id="KAL3767285.1"/>
    </source>
</evidence>
<dbReference type="InterPro" id="IPR039633">
    <property type="entry name" value="PAP"/>
</dbReference>
<feature type="chain" id="PRO_5044791862" description="Plastid lipid-associated protein/fibrillin conserved domain-containing protein" evidence="4">
    <location>
        <begin position="23"/>
        <end position="334"/>
    </location>
</feature>
<evidence type="ECO:0000256" key="1">
    <source>
        <dbReference type="ARBA" id="ARBA00004474"/>
    </source>
</evidence>
<protein>
    <recommendedName>
        <fullName evidence="5">Plastid lipid-associated protein/fibrillin conserved domain-containing protein</fullName>
    </recommendedName>
</protein>
<evidence type="ECO:0000313" key="7">
    <source>
        <dbReference type="Proteomes" id="UP001530315"/>
    </source>
</evidence>
<dbReference type="Pfam" id="PF04755">
    <property type="entry name" value="PAP_fibrillin"/>
    <property type="match status" value="2"/>
</dbReference>
<dbReference type="EMBL" id="JALLAZ020001710">
    <property type="protein sequence ID" value="KAL3767285.1"/>
    <property type="molecule type" value="Genomic_DNA"/>
</dbReference>
<feature type="domain" description="Plastid lipid-associated protein/fibrillin conserved" evidence="5">
    <location>
        <begin position="287"/>
        <end position="330"/>
    </location>
</feature>
<dbReference type="GO" id="GO:0009536">
    <property type="term" value="C:plastid"/>
    <property type="evidence" value="ECO:0007669"/>
    <property type="project" value="UniProtKB-SubCell"/>
</dbReference>
<dbReference type="AlphaFoldDB" id="A0ABD3MTK3"/>
<comment type="caution">
    <text evidence="6">The sequence shown here is derived from an EMBL/GenBank/DDBJ whole genome shotgun (WGS) entry which is preliminary data.</text>
</comment>
<feature type="compositionally biased region" description="Acidic residues" evidence="3">
    <location>
        <begin position="171"/>
        <end position="185"/>
    </location>
</feature>
<feature type="region of interest" description="Disordered" evidence="3">
    <location>
        <begin position="171"/>
        <end position="192"/>
    </location>
</feature>
<evidence type="ECO:0000256" key="4">
    <source>
        <dbReference type="SAM" id="SignalP"/>
    </source>
</evidence>
<accession>A0ABD3MTK3</accession>
<evidence type="ECO:0000256" key="2">
    <source>
        <dbReference type="ARBA" id="ARBA00022640"/>
    </source>
</evidence>
<evidence type="ECO:0000259" key="5">
    <source>
        <dbReference type="Pfam" id="PF04755"/>
    </source>
</evidence>
<dbReference type="Proteomes" id="UP001530315">
    <property type="component" value="Unassembled WGS sequence"/>
</dbReference>
<keyword evidence="4" id="KW-0732">Signal</keyword>
<evidence type="ECO:0000256" key="3">
    <source>
        <dbReference type="SAM" id="MobiDB-lite"/>
    </source>
</evidence>
<keyword evidence="7" id="KW-1185">Reference proteome</keyword>